<dbReference type="PANTHER" id="PTHR31339:SF9">
    <property type="entry name" value="PLASMIN AND FIBRONECTIN-BINDING PROTEIN A"/>
    <property type="match status" value="1"/>
</dbReference>
<dbReference type="Pfam" id="PF00295">
    <property type="entry name" value="Glyco_hydro_28"/>
    <property type="match status" value="1"/>
</dbReference>
<reference evidence="5 6" key="1">
    <citation type="journal article" date="2014" name="BMC Genomics">
        <title>Comparison of environmental and isolate Sulfobacillus genomes reveals diverse carbon, sulfur, nitrogen, and hydrogen metabolisms.</title>
        <authorList>
            <person name="Justice N.B."/>
            <person name="Norman A."/>
            <person name="Brown C.T."/>
            <person name="Singh A."/>
            <person name="Thomas B.C."/>
            <person name="Banfield J.F."/>
        </authorList>
    </citation>
    <scope>NUCLEOTIDE SEQUENCE [LARGE SCALE GENOMIC DNA]</scope>
    <source>
        <strain evidence="5">AMDSBA3</strain>
    </source>
</reference>
<dbReference type="InterPro" id="IPR011050">
    <property type="entry name" value="Pectin_lyase_fold/virulence"/>
</dbReference>
<keyword evidence="3 4" id="KW-0326">Glycosidase</keyword>
<dbReference type="InterPro" id="IPR000743">
    <property type="entry name" value="Glyco_hydro_28"/>
</dbReference>
<protein>
    <submittedName>
        <fullName evidence="5">Uncharacterized protein</fullName>
    </submittedName>
</protein>
<evidence type="ECO:0000256" key="3">
    <source>
        <dbReference type="ARBA" id="ARBA00023295"/>
    </source>
</evidence>
<keyword evidence="2 4" id="KW-0378">Hydrolase</keyword>
<gene>
    <name evidence="5" type="ORF">C7B45_17350</name>
</gene>
<proteinExistence type="inferred from homology"/>
<dbReference type="Proteomes" id="UP000241848">
    <property type="component" value="Unassembled WGS sequence"/>
</dbReference>
<evidence type="ECO:0000256" key="2">
    <source>
        <dbReference type="ARBA" id="ARBA00022801"/>
    </source>
</evidence>
<name>A0A2T2WCJ7_9FIRM</name>
<evidence type="ECO:0000256" key="4">
    <source>
        <dbReference type="RuleBase" id="RU361169"/>
    </source>
</evidence>
<dbReference type="Gene3D" id="2.160.20.10">
    <property type="entry name" value="Single-stranded right-handed beta-helix, Pectin lyase-like"/>
    <property type="match status" value="1"/>
</dbReference>
<dbReference type="PANTHER" id="PTHR31339">
    <property type="entry name" value="PECTIN LYASE-RELATED"/>
    <property type="match status" value="1"/>
</dbReference>
<evidence type="ECO:0000313" key="6">
    <source>
        <dbReference type="Proteomes" id="UP000241848"/>
    </source>
</evidence>
<dbReference type="GO" id="GO:0004650">
    <property type="term" value="F:polygalacturonase activity"/>
    <property type="evidence" value="ECO:0007669"/>
    <property type="project" value="InterPro"/>
</dbReference>
<dbReference type="InterPro" id="IPR051801">
    <property type="entry name" value="GH28_Enzymes"/>
</dbReference>
<dbReference type="SUPFAM" id="SSF51126">
    <property type="entry name" value="Pectin lyase-like"/>
    <property type="match status" value="1"/>
</dbReference>
<accession>A0A2T2WCJ7</accession>
<organism evidence="5 6">
    <name type="scientific">Sulfobacillus acidophilus</name>
    <dbReference type="NCBI Taxonomy" id="53633"/>
    <lineage>
        <taxon>Bacteria</taxon>
        <taxon>Bacillati</taxon>
        <taxon>Bacillota</taxon>
        <taxon>Clostridia</taxon>
        <taxon>Eubacteriales</taxon>
        <taxon>Clostridiales Family XVII. Incertae Sedis</taxon>
        <taxon>Sulfobacillus</taxon>
    </lineage>
</organism>
<dbReference type="AlphaFoldDB" id="A0A2T2WCJ7"/>
<sequence length="173" mass="18730">MEDSTVWNGHGGVAIGSYTNGGMKDVLVRNVSFNGTEDGIRFKSAVGRGGVVQDIYFDNLQMQNIQDYAFSMNANYNNQSPATGSLTSLQYVPQFQNISVNNLIVDYAGQAIRITGLAYAPISNISFNNVTFKAAHQYAIVDADNVSMHNVSYQQATELGAVYHYGISGPGPE</sequence>
<dbReference type="InterPro" id="IPR012334">
    <property type="entry name" value="Pectin_lyas_fold"/>
</dbReference>
<evidence type="ECO:0000313" key="5">
    <source>
        <dbReference type="EMBL" id="PSR19957.1"/>
    </source>
</evidence>
<comment type="similarity">
    <text evidence="1 4">Belongs to the glycosyl hydrolase 28 family.</text>
</comment>
<evidence type="ECO:0000256" key="1">
    <source>
        <dbReference type="ARBA" id="ARBA00008834"/>
    </source>
</evidence>
<comment type="caution">
    <text evidence="5">The sequence shown here is derived from an EMBL/GenBank/DDBJ whole genome shotgun (WGS) entry which is preliminary data.</text>
</comment>
<dbReference type="EMBL" id="PXYV01000106">
    <property type="protein sequence ID" value="PSR19957.1"/>
    <property type="molecule type" value="Genomic_DNA"/>
</dbReference>
<dbReference type="GO" id="GO:0005975">
    <property type="term" value="P:carbohydrate metabolic process"/>
    <property type="evidence" value="ECO:0007669"/>
    <property type="project" value="InterPro"/>
</dbReference>